<dbReference type="EMBL" id="CP000584">
    <property type="protein sequence ID" value="ABO95710.1"/>
    <property type="molecule type" value="Genomic_DNA"/>
</dbReference>
<gene>
    <name evidence="9" type="ORF">OSTLU_30961</name>
</gene>
<keyword evidence="5 6" id="KW-0539">Nucleus</keyword>
<dbReference type="GO" id="GO:0006261">
    <property type="term" value="P:DNA-templated DNA replication"/>
    <property type="evidence" value="ECO:0007669"/>
    <property type="project" value="InterPro"/>
</dbReference>
<keyword evidence="10" id="KW-1185">Reference proteome</keyword>
<dbReference type="SUPFAM" id="SSF160059">
    <property type="entry name" value="PriA/YqbF domain"/>
    <property type="match status" value="1"/>
</dbReference>
<dbReference type="KEGG" id="olu:OSTLU_30961"/>
<name>A4RVF9_OSTLU</name>
<dbReference type="InterPro" id="IPR008591">
    <property type="entry name" value="GINS_Sld5"/>
</dbReference>
<keyword evidence="4 6" id="KW-0235">DNA replication</keyword>
<dbReference type="PIRSF" id="PIRSF007764">
    <property type="entry name" value="Sld5"/>
    <property type="match status" value="1"/>
</dbReference>
<evidence type="ECO:0000259" key="7">
    <source>
        <dbReference type="Pfam" id="PF05916"/>
    </source>
</evidence>
<dbReference type="Pfam" id="PF16922">
    <property type="entry name" value="SLD5_C"/>
    <property type="match status" value="1"/>
</dbReference>
<dbReference type="GeneID" id="5001640"/>
<feature type="domain" description="DNA replication complex GINS protein SLD5 C-terminal" evidence="8">
    <location>
        <begin position="192"/>
        <end position="244"/>
    </location>
</feature>
<evidence type="ECO:0000313" key="9">
    <source>
        <dbReference type="EMBL" id="ABO95710.1"/>
    </source>
</evidence>
<dbReference type="HOGENOM" id="CLU_071893_1_1_1"/>
<dbReference type="GO" id="GO:0000811">
    <property type="term" value="C:GINS complex"/>
    <property type="evidence" value="ECO:0007669"/>
    <property type="project" value="UniProtKB-UniRule"/>
</dbReference>
<evidence type="ECO:0000259" key="8">
    <source>
        <dbReference type="Pfam" id="PF16922"/>
    </source>
</evidence>
<dbReference type="SUPFAM" id="SSF158573">
    <property type="entry name" value="GINS helical bundle-like"/>
    <property type="match status" value="1"/>
</dbReference>
<dbReference type="PANTHER" id="PTHR21206">
    <property type="entry name" value="SLD5 PROTEIN"/>
    <property type="match status" value="1"/>
</dbReference>
<dbReference type="STRING" id="436017.A4RVF9"/>
<dbReference type="Pfam" id="PF05916">
    <property type="entry name" value="Sld5"/>
    <property type="match status" value="1"/>
</dbReference>
<comment type="function">
    <text evidence="6">The GINS complex plays an essential role in the initiation of DNA replication.</text>
</comment>
<feature type="domain" description="GINS subunit" evidence="7">
    <location>
        <begin position="92"/>
        <end position="159"/>
    </location>
</feature>
<dbReference type="OMA" id="NIMESME"/>
<organism evidence="9 10">
    <name type="scientific">Ostreococcus lucimarinus (strain CCE9901)</name>
    <dbReference type="NCBI Taxonomy" id="436017"/>
    <lineage>
        <taxon>Eukaryota</taxon>
        <taxon>Viridiplantae</taxon>
        <taxon>Chlorophyta</taxon>
        <taxon>Mamiellophyceae</taxon>
        <taxon>Mamiellales</taxon>
        <taxon>Bathycoccaceae</taxon>
        <taxon>Ostreococcus</taxon>
    </lineage>
</organism>
<dbReference type="PANTHER" id="PTHR21206:SF0">
    <property type="entry name" value="DNA REPLICATION COMPLEX GINS PROTEIN SLD5"/>
    <property type="match status" value="1"/>
</dbReference>
<dbReference type="InterPro" id="IPR036224">
    <property type="entry name" value="GINS_bundle-like_dom_sf"/>
</dbReference>
<evidence type="ECO:0000256" key="1">
    <source>
        <dbReference type="ARBA" id="ARBA00004123"/>
    </source>
</evidence>
<dbReference type="Gramene" id="ABO95710">
    <property type="protein sequence ID" value="ABO95710"/>
    <property type="gene ID" value="OSTLU_30961"/>
</dbReference>
<dbReference type="InterPro" id="IPR031633">
    <property type="entry name" value="SLD5_C"/>
</dbReference>
<proteinExistence type="inferred from homology"/>
<accession>A4RVF9</accession>
<dbReference type="CDD" id="cd11711">
    <property type="entry name" value="GINS_A_Sld5"/>
    <property type="match status" value="1"/>
</dbReference>
<dbReference type="Proteomes" id="UP000001568">
    <property type="component" value="Chromosome 4"/>
</dbReference>
<evidence type="ECO:0000256" key="3">
    <source>
        <dbReference type="ARBA" id="ARBA00014804"/>
    </source>
</evidence>
<evidence type="ECO:0000313" key="10">
    <source>
        <dbReference type="Proteomes" id="UP000001568"/>
    </source>
</evidence>
<sequence>MSDEDDEEEDARRMRNLNLDEAFEPVTSPVMRLKRAWVRERLAPEMMTREDALVEAVKTAVEAQERALTRRAETRAERGGGAEDASEKLMDNVMWVEVNRIKYLLREYARTRLRKIEAHAFYFLRTEEGQERLSERLSEAEQKYVRKYAIAVSEHYENVLKELPDGYRDAVKEFATKFATDEEEGSAMISKPKTDSFVFFRFREDVVNFVTGEDDDGNTDSVDLKRGAILLAKYSMFKDLLHTDPPKAELV</sequence>
<protein>
    <recommendedName>
        <fullName evidence="3 6">DNA replication complex GINS protein SLD5</fullName>
    </recommendedName>
</protein>
<dbReference type="InterPro" id="IPR038749">
    <property type="entry name" value="Sld5_GINS_A"/>
</dbReference>
<evidence type="ECO:0000256" key="5">
    <source>
        <dbReference type="ARBA" id="ARBA00023242"/>
    </source>
</evidence>
<dbReference type="InterPro" id="IPR021151">
    <property type="entry name" value="GINS_A"/>
</dbReference>
<comment type="similarity">
    <text evidence="2 6">Belongs to the GINS4/SLD5 family.</text>
</comment>
<evidence type="ECO:0000256" key="2">
    <source>
        <dbReference type="ARBA" id="ARBA00008187"/>
    </source>
</evidence>
<dbReference type="GO" id="GO:0000727">
    <property type="term" value="P:double-strand break repair via break-induced replication"/>
    <property type="evidence" value="ECO:0007669"/>
    <property type="project" value="TreeGrafter"/>
</dbReference>
<dbReference type="Gene3D" id="1.20.58.1030">
    <property type="match status" value="1"/>
</dbReference>
<reference evidence="9 10" key="1">
    <citation type="journal article" date="2007" name="Proc. Natl. Acad. Sci. U.S.A.">
        <title>The tiny eukaryote Ostreococcus provides genomic insights into the paradox of plankton speciation.</title>
        <authorList>
            <person name="Palenik B."/>
            <person name="Grimwood J."/>
            <person name="Aerts A."/>
            <person name="Rouze P."/>
            <person name="Salamov A."/>
            <person name="Putnam N."/>
            <person name="Dupont C."/>
            <person name="Jorgensen R."/>
            <person name="Derelle E."/>
            <person name="Rombauts S."/>
            <person name="Zhou K."/>
            <person name="Otillar R."/>
            <person name="Merchant S.S."/>
            <person name="Podell S."/>
            <person name="Gaasterland T."/>
            <person name="Napoli C."/>
            <person name="Gendler K."/>
            <person name="Manuell A."/>
            <person name="Tai V."/>
            <person name="Vallon O."/>
            <person name="Piganeau G."/>
            <person name="Jancek S."/>
            <person name="Heijde M."/>
            <person name="Jabbari K."/>
            <person name="Bowler C."/>
            <person name="Lohr M."/>
            <person name="Robbens S."/>
            <person name="Werner G."/>
            <person name="Dubchak I."/>
            <person name="Pazour G.J."/>
            <person name="Ren Q."/>
            <person name="Paulsen I."/>
            <person name="Delwiche C."/>
            <person name="Schmutz J."/>
            <person name="Rokhsar D."/>
            <person name="Van de Peer Y."/>
            <person name="Moreau H."/>
            <person name="Grigoriev I.V."/>
        </authorList>
    </citation>
    <scope>NUCLEOTIDE SEQUENCE [LARGE SCALE GENOMIC DNA]</scope>
    <source>
        <strain evidence="9 10">CCE9901</strain>
    </source>
</reference>
<dbReference type="AlphaFoldDB" id="A4RVF9"/>
<dbReference type="RefSeq" id="XP_001417417.1">
    <property type="nucleotide sequence ID" value="XM_001417380.1"/>
</dbReference>
<evidence type="ECO:0000256" key="6">
    <source>
        <dbReference type="PIRNR" id="PIRNR007764"/>
    </source>
</evidence>
<evidence type="ECO:0000256" key="4">
    <source>
        <dbReference type="ARBA" id="ARBA00022705"/>
    </source>
</evidence>
<dbReference type="OrthoDB" id="338231at2759"/>
<dbReference type="eggNOG" id="KOG3176">
    <property type="taxonomic scope" value="Eukaryota"/>
</dbReference>
<comment type="subcellular location">
    <subcellularLocation>
        <location evidence="1 6">Nucleus</location>
    </subcellularLocation>
</comment>
<dbReference type="CDD" id="cd21692">
    <property type="entry name" value="GINS_B_Sld5"/>
    <property type="match status" value="1"/>
</dbReference>